<comment type="subcellular location">
    <subcellularLocation>
        <location evidence="1">Cell membrane</location>
        <topology evidence="1">Multi-pass membrane protein</topology>
    </subcellularLocation>
</comment>
<proteinExistence type="predicted"/>
<keyword evidence="8" id="KW-1185">Reference proteome</keyword>
<organism evidence="7 8">
    <name type="scientific">Marinospirillum alkaliphilum DSM 21637</name>
    <dbReference type="NCBI Taxonomy" id="1122209"/>
    <lineage>
        <taxon>Bacteria</taxon>
        <taxon>Pseudomonadati</taxon>
        <taxon>Pseudomonadota</taxon>
        <taxon>Gammaproteobacteria</taxon>
        <taxon>Oceanospirillales</taxon>
        <taxon>Oceanospirillaceae</taxon>
        <taxon>Marinospirillum</taxon>
    </lineage>
</organism>
<gene>
    <name evidence="7" type="ORF">SAMN02745752_02496</name>
</gene>
<evidence type="ECO:0000256" key="5">
    <source>
        <dbReference type="ARBA" id="ARBA00023136"/>
    </source>
</evidence>
<dbReference type="Proteomes" id="UP000182350">
    <property type="component" value="Unassembled WGS sequence"/>
</dbReference>
<dbReference type="AlphaFoldDB" id="A0A1K1Z173"/>
<dbReference type="RefSeq" id="WP_072326820.1">
    <property type="nucleotide sequence ID" value="NZ_FPJW01000009.1"/>
</dbReference>
<dbReference type="STRING" id="1122209.SAMN02745752_02496"/>
<dbReference type="PANTHER" id="PTHR30086">
    <property type="entry name" value="ARGININE EXPORTER PROTEIN ARGO"/>
    <property type="match status" value="1"/>
</dbReference>
<dbReference type="GO" id="GO:0005886">
    <property type="term" value="C:plasma membrane"/>
    <property type="evidence" value="ECO:0007669"/>
    <property type="project" value="UniProtKB-SubCell"/>
</dbReference>
<dbReference type="InterPro" id="IPR001123">
    <property type="entry name" value="LeuE-type"/>
</dbReference>
<dbReference type="PANTHER" id="PTHR30086:SF16">
    <property type="entry name" value="AMINO ACID EFFLUX PERMEASE RHTB FAMILY"/>
    <property type="match status" value="1"/>
</dbReference>
<evidence type="ECO:0000256" key="6">
    <source>
        <dbReference type="SAM" id="Phobius"/>
    </source>
</evidence>
<evidence type="ECO:0000256" key="2">
    <source>
        <dbReference type="ARBA" id="ARBA00022475"/>
    </source>
</evidence>
<reference evidence="7 8" key="1">
    <citation type="submission" date="2016-11" db="EMBL/GenBank/DDBJ databases">
        <authorList>
            <person name="Jaros S."/>
            <person name="Januszkiewicz K."/>
            <person name="Wedrychowicz H."/>
        </authorList>
    </citation>
    <scope>NUCLEOTIDE SEQUENCE [LARGE SCALE GENOMIC DNA]</scope>
    <source>
        <strain evidence="7 8">DSM 21637</strain>
    </source>
</reference>
<feature type="transmembrane region" description="Helical" evidence="6">
    <location>
        <begin position="41"/>
        <end position="62"/>
    </location>
</feature>
<evidence type="ECO:0000256" key="1">
    <source>
        <dbReference type="ARBA" id="ARBA00004651"/>
    </source>
</evidence>
<dbReference type="EMBL" id="FPJW01000009">
    <property type="protein sequence ID" value="SFX67317.1"/>
    <property type="molecule type" value="Genomic_DNA"/>
</dbReference>
<evidence type="ECO:0000313" key="8">
    <source>
        <dbReference type="Proteomes" id="UP000182350"/>
    </source>
</evidence>
<keyword evidence="3 6" id="KW-0812">Transmembrane</keyword>
<accession>A0A1K1Z173</accession>
<name>A0A1K1Z173_9GAMM</name>
<dbReference type="OrthoDB" id="581870at2"/>
<protein>
    <submittedName>
        <fullName evidence="7">Threonine/homoserine/homoserine lactone efflux protein</fullName>
    </submittedName>
</protein>
<dbReference type="Pfam" id="PF01810">
    <property type="entry name" value="LysE"/>
    <property type="match status" value="1"/>
</dbReference>
<keyword evidence="2" id="KW-1003">Cell membrane</keyword>
<keyword evidence="4 6" id="KW-1133">Transmembrane helix</keyword>
<sequence>MTLAAWLSVATICFLGAASPGPSLAMVLRHTLSGSRRNGIIAALAHGAGVGLYALLVVLGLGRLLVELPGLYQLLAWGGAAYLAWLGIQALRAGQTSALHADALQAPTALTAVRDGFMVAFLNPKLAIFFVALFSQFIQPGQSLETKLILAATAWSIDTGWYLLVAFGLSHSQVLPWLQQRARWINRITGCLLLLLALRVITL</sequence>
<feature type="transmembrane region" description="Helical" evidence="6">
    <location>
        <begin position="148"/>
        <end position="169"/>
    </location>
</feature>
<dbReference type="PIRSF" id="PIRSF006324">
    <property type="entry name" value="LeuE"/>
    <property type="match status" value="1"/>
</dbReference>
<feature type="transmembrane region" description="Helical" evidence="6">
    <location>
        <begin position="184"/>
        <end position="202"/>
    </location>
</feature>
<evidence type="ECO:0000256" key="3">
    <source>
        <dbReference type="ARBA" id="ARBA00022692"/>
    </source>
</evidence>
<feature type="transmembrane region" description="Helical" evidence="6">
    <location>
        <begin position="117"/>
        <end position="136"/>
    </location>
</feature>
<evidence type="ECO:0000313" key="7">
    <source>
        <dbReference type="EMBL" id="SFX67317.1"/>
    </source>
</evidence>
<keyword evidence="5 6" id="KW-0472">Membrane</keyword>
<feature type="transmembrane region" description="Helical" evidence="6">
    <location>
        <begin position="74"/>
        <end position="91"/>
    </location>
</feature>
<dbReference type="GO" id="GO:0015171">
    <property type="term" value="F:amino acid transmembrane transporter activity"/>
    <property type="evidence" value="ECO:0007669"/>
    <property type="project" value="TreeGrafter"/>
</dbReference>
<evidence type="ECO:0000256" key="4">
    <source>
        <dbReference type="ARBA" id="ARBA00022989"/>
    </source>
</evidence>